<dbReference type="Proteomes" id="UP001165145">
    <property type="component" value="Unassembled WGS sequence"/>
</dbReference>
<evidence type="ECO:0000313" key="3">
    <source>
        <dbReference type="Proteomes" id="UP001058167"/>
    </source>
</evidence>
<dbReference type="EMBL" id="BSRL01000001">
    <property type="protein sequence ID" value="GLV67560.1"/>
    <property type="molecule type" value="Genomic_DNA"/>
</dbReference>
<evidence type="ECO:0000313" key="1">
    <source>
        <dbReference type="EMBL" id="GKX45251.1"/>
    </source>
</evidence>
<comment type="caution">
    <text evidence="2">The sequence shown here is derived from an EMBL/GenBank/DDBJ whole genome shotgun (WGS) entry which is preliminary data.</text>
</comment>
<dbReference type="Proteomes" id="UP001058167">
    <property type="component" value="Unassembled WGS sequence"/>
</dbReference>
<sequence length="98" mass="11240">MTVEWHVIETLNPGLGSIEGFIDDKGFLIVIHDDKLNIFLNKFRVMGDFLKNPDNELYINKPEKYAGSWSYVGKGYSSGIGDANTRYPLQFQRKNTHD</sequence>
<name>A0AAI9KXG2_PECCC</name>
<organism evidence="2 4">
    <name type="scientific">Pectobacterium carotovorum subsp. carotovorum</name>
    <name type="common">Erwinia carotovora subsp. carotovora</name>
    <dbReference type="NCBI Taxonomy" id="555"/>
    <lineage>
        <taxon>Bacteria</taxon>
        <taxon>Pseudomonadati</taxon>
        <taxon>Pseudomonadota</taxon>
        <taxon>Gammaproteobacteria</taxon>
        <taxon>Enterobacterales</taxon>
        <taxon>Pectobacteriaceae</taxon>
        <taxon>Pectobacterium</taxon>
    </lineage>
</organism>
<reference evidence="2" key="2">
    <citation type="submission" date="2023-02" db="EMBL/GenBank/DDBJ databases">
        <title>Pectobacterium carotovorum subsp. carotovorum NBRC 12380.</title>
        <authorList>
            <person name="Ichikawa N."/>
            <person name="Sato H."/>
            <person name="Tonouchi N."/>
        </authorList>
    </citation>
    <scope>NUCLEOTIDE SEQUENCE</scope>
    <source>
        <strain evidence="2">NBRC 12380</strain>
    </source>
</reference>
<dbReference type="EMBL" id="BRLF01000001">
    <property type="protein sequence ID" value="GKX45251.1"/>
    <property type="molecule type" value="Genomic_DNA"/>
</dbReference>
<protein>
    <submittedName>
        <fullName evidence="2">Uncharacterized protein</fullName>
    </submittedName>
</protein>
<keyword evidence="3" id="KW-1185">Reference proteome</keyword>
<gene>
    <name evidence="2" type="ORF">Pcaca03_00040</name>
    <name evidence="1" type="ORF">SOASR016_00030</name>
</gene>
<evidence type="ECO:0000313" key="4">
    <source>
        <dbReference type="Proteomes" id="UP001165145"/>
    </source>
</evidence>
<proteinExistence type="predicted"/>
<dbReference type="RefSeq" id="WP_261865104.1">
    <property type="nucleotide sequence ID" value="NZ_BRLF01000001.1"/>
</dbReference>
<evidence type="ECO:0000313" key="2">
    <source>
        <dbReference type="EMBL" id="GLV67560.1"/>
    </source>
</evidence>
<dbReference type="AlphaFoldDB" id="A0AAI9KXG2"/>
<reference evidence="1" key="1">
    <citation type="submission" date="2022-06" db="EMBL/GenBank/DDBJ databases">
        <title>Draft genome sequences of Pectobacterium carotovorum subsp. carotovorum str. NBRC12380.</title>
        <authorList>
            <person name="Wakabayashi Y."/>
            <person name="Kojima K."/>
        </authorList>
    </citation>
    <scope>NUCLEOTIDE SEQUENCE</scope>
    <source>
        <strain evidence="1">NBRC 12380</strain>
    </source>
</reference>
<accession>A0AAI9KXG2</accession>